<dbReference type="EMBL" id="JBHSHE010000051">
    <property type="protein sequence ID" value="MFC4716714.1"/>
    <property type="molecule type" value="Genomic_DNA"/>
</dbReference>
<feature type="transmembrane region" description="Helical" evidence="1">
    <location>
        <begin position="89"/>
        <end position="112"/>
    </location>
</feature>
<sequence>MKSAQEVRSAQTSNAVFAWTSIVLGVAGVAIYAISLRVAPVSARQAAIEGSDPYATQTAYWISILVIFVVSVALGLISRKKSNGHYLSGIGVGMGILGVLTVLASFIAFYAFR</sequence>
<dbReference type="Proteomes" id="UP001595884">
    <property type="component" value="Unassembled WGS sequence"/>
</dbReference>
<feature type="transmembrane region" description="Helical" evidence="1">
    <location>
        <begin position="16"/>
        <end position="39"/>
    </location>
</feature>
<evidence type="ECO:0000313" key="2">
    <source>
        <dbReference type="EMBL" id="MFC4716714.1"/>
    </source>
</evidence>
<accession>A0ABV9MNL0</accession>
<comment type="caution">
    <text evidence="2">The sequence shown here is derived from an EMBL/GenBank/DDBJ whole genome shotgun (WGS) entry which is preliminary data.</text>
</comment>
<gene>
    <name evidence="2" type="ORF">ACFO7V_11275</name>
</gene>
<evidence type="ECO:0000313" key="3">
    <source>
        <dbReference type="Proteomes" id="UP001595884"/>
    </source>
</evidence>
<organism evidence="2 3">
    <name type="scientific">Glutamicibacter bergerei</name>
    <dbReference type="NCBI Taxonomy" id="256702"/>
    <lineage>
        <taxon>Bacteria</taxon>
        <taxon>Bacillati</taxon>
        <taxon>Actinomycetota</taxon>
        <taxon>Actinomycetes</taxon>
        <taxon>Micrococcales</taxon>
        <taxon>Micrococcaceae</taxon>
        <taxon>Glutamicibacter</taxon>
    </lineage>
</organism>
<keyword evidence="3" id="KW-1185">Reference proteome</keyword>
<keyword evidence="1" id="KW-0812">Transmembrane</keyword>
<evidence type="ECO:0008006" key="4">
    <source>
        <dbReference type="Google" id="ProtNLM"/>
    </source>
</evidence>
<feature type="transmembrane region" description="Helical" evidence="1">
    <location>
        <begin position="59"/>
        <end position="77"/>
    </location>
</feature>
<proteinExistence type="predicted"/>
<protein>
    <recommendedName>
        <fullName evidence="4">DUF4064 domain-containing protein</fullName>
    </recommendedName>
</protein>
<evidence type="ECO:0000256" key="1">
    <source>
        <dbReference type="SAM" id="Phobius"/>
    </source>
</evidence>
<keyword evidence="1" id="KW-0472">Membrane</keyword>
<name>A0ABV9MNL0_9MICC</name>
<keyword evidence="1" id="KW-1133">Transmembrane helix</keyword>
<dbReference type="RefSeq" id="WP_346059059.1">
    <property type="nucleotide sequence ID" value="NZ_BAAAVQ010000027.1"/>
</dbReference>
<reference evidence="3" key="1">
    <citation type="journal article" date="2019" name="Int. J. Syst. Evol. Microbiol.">
        <title>The Global Catalogue of Microorganisms (GCM) 10K type strain sequencing project: providing services to taxonomists for standard genome sequencing and annotation.</title>
        <authorList>
            <consortium name="The Broad Institute Genomics Platform"/>
            <consortium name="The Broad Institute Genome Sequencing Center for Infectious Disease"/>
            <person name="Wu L."/>
            <person name="Ma J."/>
        </authorList>
    </citation>
    <scope>NUCLEOTIDE SEQUENCE [LARGE SCALE GENOMIC DNA]</scope>
    <source>
        <strain evidence="3">CGMCC 1.12849</strain>
    </source>
</reference>